<feature type="signal peptide" evidence="1">
    <location>
        <begin position="1"/>
        <end position="26"/>
    </location>
</feature>
<reference evidence="2 3" key="1">
    <citation type="submission" date="2017-12" db="EMBL/GenBank/DDBJ databases">
        <title>Draft Genome sequences of multiple microbial strains isolated from spacecraft associated surfaces.</title>
        <authorList>
            <person name="Seuylemezian A."/>
            <person name="Vaishampayan P."/>
            <person name="Venkateswaran K."/>
        </authorList>
    </citation>
    <scope>NUCLEOTIDE SEQUENCE [LARGE SCALE GENOMIC DNA]</scope>
    <source>
        <strain evidence="2 3">2P01AA</strain>
    </source>
</reference>
<dbReference type="RefSeq" id="WP_101237076.1">
    <property type="nucleotide sequence ID" value="NZ_PISJ01000018.1"/>
</dbReference>
<dbReference type="Proteomes" id="UP000233553">
    <property type="component" value="Unassembled WGS sequence"/>
</dbReference>
<evidence type="ECO:0000256" key="1">
    <source>
        <dbReference type="SAM" id="SignalP"/>
    </source>
</evidence>
<protein>
    <submittedName>
        <fullName evidence="2">Uncharacterized protein</fullName>
    </submittedName>
</protein>
<dbReference type="EMBL" id="PISJ01000018">
    <property type="protein sequence ID" value="PKF32178.1"/>
    <property type="molecule type" value="Genomic_DNA"/>
</dbReference>
<evidence type="ECO:0000313" key="2">
    <source>
        <dbReference type="EMBL" id="PKF32178.1"/>
    </source>
</evidence>
<dbReference type="PROSITE" id="PS51257">
    <property type="entry name" value="PROKAR_LIPOPROTEIN"/>
    <property type="match status" value="1"/>
</dbReference>
<evidence type="ECO:0000313" key="3">
    <source>
        <dbReference type="Proteomes" id="UP000233553"/>
    </source>
</evidence>
<comment type="caution">
    <text evidence="2">The sequence shown here is derived from an EMBL/GenBank/DDBJ whole genome shotgun (WGS) entry which is preliminary data.</text>
</comment>
<keyword evidence="1" id="KW-0732">Signal</keyword>
<gene>
    <name evidence="2" type="ORF">CW311_15295</name>
</gene>
<dbReference type="AlphaFoldDB" id="A0A2N0WCE0"/>
<name>A0A2N0WCE0_9GAMM</name>
<organism evidence="2 3">
    <name type="scientific">Acinetobacter proteolyticus</name>
    <dbReference type="NCBI Taxonomy" id="1776741"/>
    <lineage>
        <taxon>Bacteria</taxon>
        <taxon>Pseudomonadati</taxon>
        <taxon>Pseudomonadota</taxon>
        <taxon>Gammaproteobacteria</taxon>
        <taxon>Moraxellales</taxon>
        <taxon>Moraxellaceae</taxon>
        <taxon>Acinetobacter</taxon>
    </lineage>
</organism>
<accession>A0A2N0WCE0</accession>
<feature type="chain" id="PRO_5014728826" evidence="1">
    <location>
        <begin position="27"/>
        <end position="138"/>
    </location>
</feature>
<sequence>MNNRIKVFLQCSAITACLSITSLCHADMNKVISLINEPSSAPTIKRCEGNVNCNAFVAISREWQIIPKDDRLRYYIYSGDLNALIREGKDLKEQRLIDIDDFAYQDFDYHAENINDRWLYIKGIAVLKYVQRTQFGSQ</sequence>
<proteinExistence type="predicted"/>